<feature type="domain" description="Thioesterase" evidence="2">
    <location>
        <begin position="75"/>
        <end position="151"/>
    </location>
</feature>
<dbReference type="Pfam" id="PF03061">
    <property type="entry name" value="4HBT"/>
    <property type="match status" value="1"/>
</dbReference>
<evidence type="ECO:0000313" key="4">
    <source>
        <dbReference type="Proteomes" id="UP000199203"/>
    </source>
</evidence>
<dbReference type="STRING" id="454006.SAMN05421825_2868"/>
<dbReference type="RefSeq" id="WP_089874094.1">
    <property type="nucleotide sequence ID" value="NZ_FNBH01000003.1"/>
</dbReference>
<keyword evidence="1" id="KW-0378">Hydrolase</keyword>
<sequence length="164" mass="17809">MSKKDRTRTHEWANPLELAAQAKTMSGFDFLKGILNGEIPQAPIAETLGFHPLSLEKGKAVFEFEPQEFHYNPIGSVHGGVITTVLDTVMGCSLQSALPQGVAYTTLELKVNFLKAVSHKNGKLNSTGKIIHLGKSTALVEADLKDEDGKIYAHGVSTCMLFNL</sequence>
<dbReference type="InterPro" id="IPR029069">
    <property type="entry name" value="HotDog_dom_sf"/>
</dbReference>
<evidence type="ECO:0000313" key="3">
    <source>
        <dbReference type="EMBL" id="SDG17851.1"/>
    </source>
</evidence>
<dbReference type="EMBL" id="FNBH01000003">
    <property type="protein sequence ID" value="SDG17851.1"/>
    <property type="molecule type" value="Genomic_DNA"/>
</dbReference>
<dbReference type="GO" id="GO:0005829">
    <property type="term" value="C:cytosol"/>
    <property type="evidence" value="ECO:0007669"/>
    <property type="project" value="TreeGrafter"/>
</dbReference>
<dbReference type="Proteomes" id="UP000199203">
    <property type="component" value="Unassembled WGS sequence"/>
</dbReference>
<reference evidence="4" key="1">
    <citation type="submission" date="2016-10" db="EMBL/GenBank/DDBJ databases">
        <authorList>
            <person name="Varghese N."/>
            <person name="Submissions S."/>
        </authorList>
    </citation>
    <scope>NUCLEOTIDE SEQUENCE [LARGE SCALE GENOMIC DNA]</scope>
    <source>
        <strain evidence="4">DSM 19684</strain>
    </source>
</reference>
<accession>A0A1G7S4E7</accession>
<dbReference type="SUPFAM" id="SSF54637">
    <property type="entry name" value="Thioesterase/thiol ester dehydrase-isomerase"/>
    <property type="match status" value="1"/>
</dbReference>
<gene>
    <name evidence="3" type="ORF">SAMN05421825_2868</name>
</gene>
<keyword evidence="4" id="KW-1185">Reference proteome</keyword>
<evidence type="ECO:0000259" key="2">
    <source>
        <dbReference type="Pfam" id="PF03061"/>
    </source>
</evidence>
<dbReference type="NCBIfam" id="TIGR00369">
    <property type="entry name" value="unchar_dom_1"/>
    <property type="match status" value="1"/>
</dbReference>
<dbReference type="AlphaFoldDB" id="A0A1G7S4E7"/>
<proteinExistence type="predicted"/>
<dbReference type="InterPro" id="IPR006683">
    <property type="entry name" value="Thioestr_dom"/>
</dbReference>
<name>A0A1G7S4E7_9FLAO</name>
<protein>
    <submittedName>
        <fullName evidence="3">Uncharacterized domain 1-containing protein</fullName>
    </submittedName>
</protein>
<dbReference type="PANTHER" id="PTHR43240:SF1">
    <property type="entry name" value="BLR5584 PROTEIN"/>
    <property type="match status" value="1"/>
</dbReference>
<dbReference type="PANTHER" id="PTHR43240">
    <property type="entry name" value="1,4-DIHYDROXY-2-NAPHTHOYL-COA THIOESTERASE 1"/>
    <property type="match status" value="1"/>
</dbReference>
<evidence type="ECO:0000256" key="1">
    <source>
        <dbReference type="ARBA" id="ARBA00022801"/>
    </source>
</evidence>
<dbReference type="CDD" id="cd03443">
    <property type="entry name" value="PaaI_thioesterase"/>
    <property type="match status" value="1"/>
</dbReference>
<dbReference type="Gene3D" id="3.10.129.10">
    <property type="entry name" value="Hotdog Thioesterase"/>
    <property type="match status" value="1"/>
</dbReference>
<organism evidence="3 4">
    <name type="scientific">Epilithonimonas hungarica</name>
    <dbReference type="NCBI Taxonomy" id="454006"/>
    <lineage>
        <taxon>Bacteria</taxon>
        <taxon>Pseudomonadati</taxon>
        <taxon>Bacteroidota</taxon>
        <taxon>Flavobacteriia</taxon>
        <taxon>Flavobacteriales</taxon>
        <taxon>Weeksellaceae</taxon>
        <taxon>Chryseobacterium group</taxon>
        <taxon>Epilithonimonas</taxon>
    </lineage>
</organism>
<dbReference type="GO" id="GO:0061522">
    <property type="term" value="F:1,4-dihydroxy-2-naphthoyl-CoA thioesterase activity"/>
    <property type="evidence" value="ECO:0007669"/>
    <property type="project" value="TreeGrafter"/>
</dbReference>
<dbReference type="OrthoDB" id="328435at2"/>
<dbReference type="InterPro" id="IPR003736">
    <property type="entry name" value="PAAI_dom"/>
</dbReference>